<dbReference type="Pfam" id="PF13921">
    <property type="entry name" value="Myb_DNA-bind_6"/>
    <property type="match status" value="1"/>
</dbReference>
<organism evidence="5">
    <name type="scientific">Guillardia theta (strain CCMP2712)</name>
    <name type="common">Cryptophyte</name>
    <dbReference type="NCBI Taxonomy" id="905079"/>
    <lineage>
        <taxon>Eukaryota</taxon>
        <taxon>Cryptophyceae</taxon>
        <taxon>Pyrenomonadales</taxon>
        <taxon>Geminigeraceae</taxon>
        <taxon>Guillardia</taxon>
    </lineage>
</organism>
<dbReference type="AlphaFoldDB" id="L1JB16"/>
<dbReference type="InterPro" id="IPR017930">
    <property type="entry name" value="Myb_dom"/>
</dbReference>
<sequence>MTSIILALLLLSGIAAAPSLPPSTSCALRGGADRAEPWTPEEDQKLLELQGKLGKKWKEISNQMGNRRSSKGCSARFARISANRASSAADQSKGREEQADGEAVKVEATEDRNVEAPKARLTKKQRTKPGGDEGRMREERTADASKHDDDEQQKVSTAKRALPDGVAQTDQEDFDVKADEANKKKRRKAAAEYEPATTQVVDHTTAPDLELFESKIEQVHEGDEGEREVTTDKASRDEIEKSAAEQGKIQDAWADLDAMREETRLRRQKIQSMWDRKTHAGKRTGFHVKLPVKKQSFGLQDGKKVKLRLYPLPGAINQRKAREQNLSEEEELEQEAIENRTSTEQEVAIQNQTFTDHKGRRWVFQSEVGDELHFVRARKSKKTKESKKAESLKTEECKKAESDLRSLFDLQPLPEGWDKLKPKEKRQVLREQANAFLSACE</sequence>
<dbReference type="EMBL" id="JH993000">
    <property type="protein sequence ID" value="EKX45284.1"/>
    <property type="molecule type" value="Genomic_DNA"/>
</dbReference>
<feature type="region of interest" description="Disordered" evidence="1">
    <location>
        <begin position="321"/>
        <end position="345"/>
    </location>
</feature>
<dbReference type="GeneID" id="17301992"/>
<keyword evidence="7" id="KW-1185">Reference proteome</keyword>
<gene>
    <name evidence="5" type="ORF">GUITHDRAFT_163360</name>
</gene>
<feature type="domain" description="HTH myb-type" evidence="4">
    <location>
        <begin position="37"/>
        <end position="85"/>
    </location>
</feature>
<name>L1JB16_GUITC</name>
<dbReference type="SMART" id="SM00717">
    <property type="entry name" value="SANT"/>
    <property type="match status" value="1"/>
</dbReference>
<dbReference type="CDD" id="cd00167">
    <property type="entry name" value="SANT"/>
    <property type="match status" value="1"/>
</dbReference>
<feature type="region of interest" description="Disordered" evidence="1">
    <location>
        <begin position="81"/>
        <end position="246"/>
    </location>
</feature>
<evidence type="ECO:0000259" key="4">
    <source>
        <dbReference type="PROSITE" id="PS51294"/>
    </source>
</evidence>
<evidence type="ECO:0000313" key="6">
    <source>
        <dbReference type="EnsemblProtists" id="EKX45284"/>
    </source>
</evidence>
<dbReference type="InterPro" id="IPR009057">
    <property type="entry name" value="Homeodomain-like_sf"/>
</dbReference>
<feature type="domain" description="Myb-like" evidence="3">
    <location>
        <begin position="37"/>
        <end position="81"/>
    </location>
</feature>
<dbReference type="InterPro" id="IPR001005">
    <property type="entry name" value="SANT/Myb"/>
</dbReference>
<feature type="compositionally biased region" description="Acidic residues" evidence="1">
    <location>
        <begin position="326"/>
        <end position="336"/>
    </location>
</feature>
<dbReference type="Gene3D" id="1.10.10.60">
    <property type="entry name" value="Homeodomain-like"/>
    <property type="match status" value="1"/>
</dbReference>
<evidence type="ECO:0000313" key="7">
    <source>
        <dbReference type="Proteomes" id="UP000011087"/>
    </source>
</evidence>
<dbReference type="HOGENOM" id="CLU_621810_0_0_1"/>
<evidence type="ECO:0000256" key="1">
    <source>
        <dbReference type="SAM" id="MobiDB-lite"/>
    </source>
</evidence>
<accession>L1JB16</accession>
<feature type="compositionally biased region" description="Basic and acidic residues" evidence="1">
    <location>
        <begin position="129"/>
        <end position="153"/>
    </location>
</feature>
<dbReference type="SUPFAM" id="SSF46689">
    <property type="entry name" value="Homeodomain-like"/>
    <property type="match status" value="1"/>
</dbReference>
<dbReference type="PaxDb" id="55529-EKX45284"/>
<dbReference type="EnsemblProtists" id="EKX45284">
    <property type="protein sequence ID" value="EKX45284"/>
    <property type="gene ID" value="GUITHDRAFT_163360"/>
</dbReference>
<evidence type="ECO:0000313" key="5">
    <source>
        <dbReference type="EMBL" id="EKX45284.1"/>
    </source>
</evidence>
<feature type="compositionally biased region" description="Basic and acidic residues" evidence="1">
    <location>
        <begin position="92"/>
        <end position="118"/>
    </location>
</feature>
<dbReference type="KEGG" id="gtt:GUITHDRAFT_163360"/>
<evidence type="ECO:0000259" key="3">
    <source>
        <dbReference type="PROSITE" id="PS50090"/>
    </source>
</evidence>
<dbReference type="Proteomes" id="UP000011087">
    <property type="component" value="Unassembled WGS sequence"/>
</dbReference>
<keyword evidence="2" id="KW-0732">Signal</keyword>
<feature type="signal peptide" evidence="2">
    <location>
        <begin position="1"/>
        <end position="16"/>
    </location>
</feature>
<feature type="compositionally biased region" description="Basic and acidic residues" evidence="1">
    <location>
        <begin position="212"/>
        <end position="243"/>
    </location>
</feature>
<dbReference type="PROSITE" id="PS51294">
    <property type="entry name" value="HTH_MYB"/>
    <property type="match status" value="1"/>
</dbReference>
<dbReference type="RefSeq" id="XP_005832264.1">
    <property type="nucleotide sequence ID" value="XM_005832207.1"/>
</dbReference>
<reference evidence="7" key="2">
    <citation type="submission" date="2012-11" db="EMBL/GenBank/DDBJ databases">
        <authorList>
            <person name="Kuo A."/>
            <person name="Curtis B.A."/>
            <person name="Tanifuji G."/>
            <person name="Burki F."/>
            <person name="Gruber A."/>
            <person name="Irimia M."/>
            <person name="Maruyama S."/>
            <person name="Arias M.C."/>
            <person name="Ball S.G."/>
            <person name="Gile G.H."/>
            <person name="Hirakawa Y."/>
            <person name="Hopkins J.F."/>
            <person name="Rensing S.A."/>
            <person name="Schmutz J."/>
            <person name="Symeonidi A."/>
            <person name="Elias M."/>
            <person name="Eveleigh R.J."/>
            <person name="Herman E.K."/>
            <person name="Klute M.J."/>
            <person name="Nakayama T."/>
            <person name="Obornik M."/>
            <person name="Reyes-Prieto A."/>
            <person name="Armbrust E.V."/>
            <person name="Aves S.J."/>
            <person name="Beiko R.G."/>
            <person name="Coutinho P."/>
            <person name="Dacks J.B."/>
            <person name="Durnford D.G."/>
            <person name="Fast N.M."/>
            <person name="Green B.R."/>
            <person name="Grisdale C."/>
            <person name="Hempe F."/>
            <person name="Henrissat B."/>
            <person name="Hoppner M.P."/>
            <person name="Ishida K.-I."/>
            <person name="Kim E."/>
            <person name="Koreny L."/>
            <person name="Kroth P.G."/>
            <person name="Liu Y."/>
            <person name="Malik S.-B."/>
            <person name="Maier U.G."/>
            <person name="McRose D."/>
            <person name="Mock T."/>
            <person name="Neilson J.A."/>
            <person name="Onodera N.T."/>
            <person name="Poole A.M."/>
            <person name="Pritham E.J."/>
            <person name="Richards T.A."/>
            <person name="Rocap G."/>
            <person name="Roy S.W."/>
            <person name="Sarai C."/>
            <person name="Schaack S."/>
            <person name="Shirato S."/>
            <person name="Slamovits C.H."/>
            <person name="Spencer D.F."/>
            <person name="Suzuki S."/>
            <person name="Worden A.Z."/>
            <person name="Zauner S."/>
            <person name="Barry K."/>
            <person name="Bell C."/>
            <person name="Bharti A.K."/>
            <person name="Crow J.A."/>
            <person name="Grimwood J."/>
            <person name="Kramer R."/>
            <person name="Lindquist E."/>
            <person name="Lucas S."/>
            <person name="Salamov A."/>
            <person name="McFadden G.I."/>
            <person name="Lane C.E."/>
            <person name="Keeling P.J."/>
            <person name="Gray M.W."/>
            <person name="Grigoriev I.V."/>
            <person name="Archibald J.M."/>
        </authorList>
    </citation>
    <scope>NUCLEOTIDE SEQUENCE</scope>
    <source>
        <strain evidence="7">CCMP2712</strain>
    </source>
</reference>
<protein>
    <submittedName>
        <fullName evidence="5 6">Uncharacterized protein</fullName>
    </submittedName>
</protein>
<reference evidence="6" key="3">
    <citation type="submission" date="2016-03" db="UniProtKB">
        <authorList>
            <consortium name="EnsemblProtists"/>
        </authorList>
    </citation>
    <scope>IDENTIFICATION</scope>
</reference>
<reference evidence="5 7" key="1">
    <citation type="journal article" date="2012" name="Nature">
        <title>Algal genomes reveal evolutionary mosaicism and the fate of nucleomorphs.</title>
        <authorList>
            <consortium name="DOE Joint Genome Institute"/>
            <person name="Curtis B.A."/>
            <person name="Tanifuji G."/>
            <person name="Burki F."/>
            <person name="Gruber A."/>
            <person name="Irimia M."/>
            <person name="Maruyama S."/>
            <person name="Arias M.C."/>
            <person name="Ball S.G."/>
            <person name="Gile G.H."/>
            <person name="Hirakawa Y."/>
            <person name="Hopkins J.F."/>
            <person name="Kuo A."/>
            <person name="Rensing S.A."/>
            <person name="Schmutz J."/>
            <person name="Symeonidi A."/>
            <person name="Elias M."/>
            <person name="Eveleigh R.J."/>
            <person name="Herman E.K."/>
            <person name="Klute M.J."/>
            <person name="Nakayama T."/>
            <person name="Obornik M."/>
            <person name="Reyes-Prieto A."/>
            <person name="Armbrust E.V."/>
            <person name="Aves S.J."/>
            <person name="Beiko R.G."/>
            <person name="Coutinho P."/>
            <person name="Dacks J.B."/>
            <person name="Durnford D.G."/>
            <person name="Fast N.M."/>
            <person name="Green B.R."/>
            <person name="Grisdale C.J."/>
            <person name="Hempel F."/>
            <person name="Henrissat B."/>
            <person name="Hoppner M.P."/>
            <person name="Ishida K."/>
            <person name="Kim E."/>
            <person name="Koreny L."/>
            <person name="Kroth P.G."/>
            <person name="Liu Y."/>
            <person name="Malik S.B."/>
            <person name="Maier U.G."/>
            <person name="McRose D."/>
            <person name="Mock T."/>
            <person name="Neilson J.A."/>
            <person name="Onodera N.T."/>
            <person name="Poole A.M."/>
            <person name="Pritham E.J."/>
            <person name="Richards T.A."/>
            <person name="Rocap G."/>
            <person name="Roy S.W."/>
            <person name="Sarai C."/>
            <person name="Schaack S."/>
            <person name="Shirato S."/>
            <person name="Slamovits C.H."/>
            <person name="Spencer D.F."/>
            <person name="Suzuki S."/>
            <person name="Worden A.Z."/>
            <person name="Zauner S."/>
            <person name="Barry K."/>
            <person name="Bell C."/>
            <person name="Bharti A.K."/>
            <person name="Crow J.A."/>
            <person name="Grimwood J."/>
            <person name="Kramer R."/>
            <person name="Lindquist E."/>
            <person name="Lucas S."/>
            <person name="Salamov A."/>
            <person name="McFadden G.I."/>
            <person name="Lane C.E."/>
            <person name="Keeling P.J."/>
            <person name="Gray M.W."/>
            <person name="Grigoriev I.V."/>
            <person name="Archibald J.M."/>
        </authorList>
    </citation>
    <scope>NUCLEOTIDE SEQUENCE</scope>
    <source>
        <strain evidence="5 7">CCMP2712</strain>
    </source>
</reference>
<feature type="chain" id="PRO_5008771088" evidence="2">
    <location>
        <begin position="17"/>
        <end position="441"/>
    </location>
</feature>
<proteinExistence type="predicted"/>
<evidence type="ECO:0000256" key="2">
    <source>
        <dbReference type="SAM" id="SignalP"/>
    </source>
</evidence>
<dbReference type="PROSITE" id="PS50090">
    <property type="entry name" value="MYB_LIKE"/>
    <property type="match status" value="1"/>
</dbReference>